<dbReference type="FunFam" id="1.20.5.170:FF:000076">
    <property type="entry name" value="Lamin B2"/>
    <property type="match status" value="1"/>
</dbReference>
<evidence type="ECO:0000256" key="11">
    <source>
        <dbReference type="SAM" id="Coils"/>
    </source>
</evidence>
<dbReference type="GO" id="GO:0006998">
    <property type="term" value="P:nuclear envelope organization"/>
    <property type="evidence" value="ECO:0007669"/>
    <property type="project" value="TreeGrafter"/>
</dbReference>
<dbReference type="GO" id="GO:0005652">
    <property type="term" value="C:nuclear lamina"/>
    <property type="evidence" value="ECO:0007669"/>
    <property type="project" value="UniProtKB-SubCell"/>
</dbReference>
<dbReference type="PROSITE" id="PS00226">
    <property type="entry name" value="IF_ROD_1"/>
    <property type="match status" value="1"/>
</dbReference>
<evidence type="ECO:0000256" key="8">
    <source>
        <dbReference type="ARBA" id="ARBA00024186"/>
    </source>
</evidence>
<dbReference type="Gene3D" id="2.60.40.1260">
    <property type="entry name" value="Lamin Tail domain"/>
    <property type="match status" value="1"/>
</dbReference>
<keyword evidence="1" id="KW-0488">Methylation</keyword>
<dbReference type="GO" id="GO:0031507">
    <property type="term" value="P:heterochromatin formation"/>
    <property type="evidence" value="ECO:0007669"/>
    <property type="project" value="TreeGrafter"/>
</dbReference>
<organism evidence="15 16">
    <name type="scientific">Pavo cristatus</name>
    <name type="common">Indian peafowl</name>
    <name type="synonym">Blue peafowl</name>
    <dbReference type="NCBI Taxonomy" id="9049"/>
    <lineage>
        <taxon>Eukaryota</taxon>
        <taxon>Metazoa</taxon>
        <taxon>Chordata</taxon>
        <taxon>Craniata</taxon>
        <taxon>Vertebrata</taxon>
        <taxon>Euteleostomi</taxon>
        <taxon>Archelosauria</taxon>
        <taxon>Archosauria</taxon>
        <taxon>Dinosauria</taxon>
        <taxon>Saurischia</taxon>
        <taxon>Theropoda</taxon>
        <taxon>Coelurosauria</taxon>
        <taxon>Aves</taxon>
        <taxon>Neognathae</taxon>
        <taxon>Galloanserae</taxon>
        <taxon>Galliformes</taxon>
        <taxon>Phasianidae</taxon>
        <taxon>Phasianinae</taxon>
        <taxon>Pavo</taxon>
    </lineage>
</organism>
<reference evidence="15" key="2">
    <citation type="submission" date="2025-09" db="UniProtKB">
        <authorList>
            <consortium name="Ensembl"/>
        </authorList>
    </citation>
    <scope>IDENTIFICATION</scope>
</reference>
<dbReference type="GO" id="GO:0007097">
    <property type="term" value="P:nuclear migration"/>
    <property type="evidence" value="ECO:0007669"/>
    <property type="project" value="TreeGrafter"/>
</dbReference>
<comment type="subcellular location">
    <subcellularLocation>
        <location evidence="8">Nucleus lamina</location>
    </subcellularLocation>
</comment>
<sequence>ASCLQLMLCYEISLPKAVIFCFLLFPHHDCSVSECTSLIVSGIKNLYESELADARRVLDETAKERARLQIEIGKLRAELEEFNKSYKKKDADLSVAQGRIKDLEVLFHRSEAELNTVLNEKRSLEAEVADLRAQLAKAEDGHAVAKKQLEKETLMRVDLENRCQSLQEDLDFRKNVFEEEIRETRKRHEHRLVEVDTSRQQEYEHKMAQALEDLRNQHDEQVKLYKMELEQTYQAKVTAALPYGGQELKTGRFRLDVRGKFFTQRASAAEDRIRELEETMAGERDKFRKMLDAKEREMTEMRDQMQLQLTEYQELLDVKLALDMEISAYRKLLEGEEERLKLSPSPSSRVTVSRATSSSSSSSTSLVRSSRGKRRRIEAEELSGSGTSGIGTGSISGSSSSSSFQMSQQASATGSISIEEIDLEGKYVQLKNNSEKDQSLGNWRLKRQIGDGEEIAYKFTPKYVLRAGQTVTIWGADAGVSHSPPSVLVWKNQGSWGTGGNIRTYLVNSDGEEVAVRTVTKSVVVRENEEEEDEADFGEEDLFNQQVIRCRPHL</sequence>
<dbReference type="Gene3D" id="1.20.5.1160">
    <property type="entry name" value="Vasodilator-stimulated phosphoprotein"/>
    <property type="match status" value="1"/>
</dbReference>
<comment type="similarity">
    <text evidence="10">Belongs to the intermediate filament family.</text>
</comment>
<feature type="coiled-coil region" evidence="11">
    <location>
        <begin position="44"/>
        <end position="169"/>
    </location>
</feature>
<dbReference type="GO" id="GO:0005882">
    <property type="term" value="C:intermediate filament"/>
    <property type="evidence" value="ECO:0007669"/>
    <property type="project" value="UniProtKB-KW"/>
</dbReference>
<dbReference type="AlphaFoldDB" id="A0A8C9FHL3"/>
<evidence type="ECO:0000256" key="3">
    <source>
        <dbReference type="ARBA" id="ARBA00022754"/>
    </source>
</evidence>
<evidence type="ECO:0000256" key="4">
    <source>
        <dbReference type="ARBA" id="ARBA00023054"/>
    </source>
</evidence>
<evidence type="ECO:0000313" key="16">
    <source>
        <dbReference type="Proteomes" id="UP000694428"/>
    </source>
</evidence>
<keyword evidence="4 11" id="KW-0175">Coiled coil</keyword>
<evidence type="ECO:0000256" key="1">
    <source>
        <dbReference type="ARBA" id="ARBA00022481"/>
    </source>
</evidence>
<feature type="domain" description="IF rod" evidence="14">
    <location>
        <begin position="1"/>
        <end position="340"/>
    </location>
</feature>
<evidence type="ECO:0000259" key="14">
    <source>
        <dbReference type="PROSITE" id="PS51842"/>
    </source>
</evidence>
<evidence type="ECO:0000313" key="15">
    <source>
        <dbReference type="Ensembl" id="ENSPSTP00000015186.1"/>
    </source>
</evidence>
<keyword evidence="6" id="KW-0449">Lipoprotein</keyword>
<feature type="coiled-coil region" evidence="11">
    <location>
        <begin position="200"/>
        <end position="228"/>
    </location>
</feature>
<dbReference type="SUPFAM" id="SSF64593">
    <property type="entry name" value="Intermediate filament protein, coiled coil region"/>
    <property type="match status" value="1"/>
</dbReference>
<proteinExistence type="inferred from homology"/>
<dbReference type="Pfam" id="PF00038">
    <property type="entry name" value="Filament"/>
    <property type="match status" value="2"/>
</dbReference>
<feature type="domain" description="LTD" evidence="13">
    <location>
        <begin position="404"/>
        <end position="521"/>
    </location>
</feature>
<dbReference type="PANTHER" id="PTHR45721">
    <property type="entry name" value="LAMIN DM0-RELATED"/>
    <property type="match status" value="1"/>
</dbReference>
<dbReference type="PROSITE" id="PS51842">
    <property type="entry name" value="IF_ROD_2"/>
    <property type="match status" value="1"/>
</dbReference>
<feature type="compositionally biased region" description="Low complexity" evidence="12">
    <location>
        <begin position="342"/>
        <end position="369"/>
    </location>
</feature>
<keyword evidence="16" id="KW-1185">Reference proteome</keyword>
<evidence type="ECO:0000259" key="13">
    <source>
        <dbReference type="PROSITE" id="PS51841"/>
    </source>
</evidence>
<keyword evidence="5" id="KW-0539">Nucleus</keyword>
<dbReference type="Pfam" id="PF00932">
    <property type="entry name" value="LTD"/>
    <property type="match status" value="1"/>
</dbReference>
<evidence type="ECO:0000256" key="12">
    <source>
        <dbReference type="SAM" id="MobiDB-lite"/>
    </source>
</evidence>
<protein>
    <recommendedName>
        <fullName evidence="9">Lamin-B2</fullName>
    </recommendedName>
</protein>
<evidence type="ECO:0000256" key="5">
    <source>
        <dbReference type="ARBA" id="ARBA00023242"/>
    </source>
</evidence>
<evidence type="ECO:0000256" key="2">
    <source>
        <dbReference type="ARBA" id="ARBA00022553"/>
    </source>
</evidence>
<dbReference type="Ensembl" id="ENSPSTT00000015939.1">
    <property type="protein sequence ID" value="ENSPSTP00000015186.1"/>
    <property type="gene ID" value="ENSPSTG00000010757.1"/>
</dbReference>
<dbReference type="Gene3D" id="1.20.5.170">
    <property type="match status" value="1"/>
</dbReference>
<feature type="coiled-coil region" evidence="11">
    <location>
        <begin position="266"/>
        <end position="311"/>
    </location>
</feature>
<keyword evidence="7" id="KW-0636">Prenylation</keyword>
<dbReference type="InterPro" id="IPR039008">
    <property type="entry name" value="IF_rod_dom"/>
</dbReference>
<dbReference type="InterPro" id="IPR018039">
    <property type="entry name" value="IF_conserved"/>
</dbReference>
<dbReference type="SMART" id="SM01391">
    <property type="entry name" value="Filament"/>
    <property type="match status" value="1"/>
</dbReference>
<dbReference type="InterPro" id="IPR001322">
    <property type="entry name" value="Lamin_tail_dom"/>
</dbReference>
<reference evidence="15" key="1">
    <citation type="submission" date="2025-08" db="UniProtKB">
        <authorList>
            <consortium name="Ensembl"/>
        </authorList>
    </citation>
    <scope>IDENTIFICATION</scope>
</reference>
<dbReference type="Proteomes" id="UP000694428">
    <property type="component" value="Unplaced"/>
</dbReference>
<evidence type="ECO:0000256" key="10">
    <source>
        <dbReference type="RuleBase" id="RU000685"/>
    </source>
</evidence>
<dbReference type="GO" id="GO:0051664">
    <property type="term" value="P:nuclear pore localization"/>
    <property type="evidence" value="ECO:0007669"/>
    <property type="project" value="TreeGrafter"/>
</dbReference>
<dbReference type="GO" id="GO:0090435">
    <property type="term" value="P:protein localization to nuclear envelope"/>
    <property type="evidence" value="ECO:0007669"/>
    <property type="project" value="TreeGrafter"/>
</dbReference>
<dbReference type="SUPFAM" id="SSF90257">
    <property type="entry name" value="Myosin rod fragments"/>
    <property type="match status" value="1"/>
</dbReference>
<dbReference type="GO" id="GO:0005200">
    <property type="term" value="F:structural constituent of cytoskeleton"/>
    <property type="evidence" value="ECO:0007669"/>
    <property type="project" value="TreeGrafter"/>
</dbReference>
<name>A0A8C9FHL3_PAVCR</name>
<dbReference type="InterPro" id="IPR036415">
    <property type="entry name" value="Lamin_tail_dom_sf"/>
</dbReference>
<dbReference type="PROSITE" id="PS51841">
    <property type="entry name" value="LTD"/>
    <property type="match status" value="1"/>
</dbReference>
<dbReference type="PANTHER" id="PTHR45721:SF2">
    <property type="entry name" value="LAMIN-B2"/>
    <property type="match status" value="1"/>
</dbReference>
<evidence type="ECO:0000256" key="6">
    <source>
        <dbReference type="ARBA" id="ARBA00023288"/>
    </source>
</evidence>
<evidence type="ECO:0000256" key="9">
    <source>
        <dbReference type="ARBA" id="ARBA00070351"/>
    </source>
</evidence>
<keyword evidence="3 10" id="KW-0403">Intermediate filament</keyword>
<feature type="region of interest" description="Disordered" evidence="12">
    <location>
        <begin position="337"/>
        <end position="408"/>
    </location>
</feature>
<dbReference type="SUPFAM" id="SSF74853">
    <property type="entry name" value="Lamin A/C globular tail domain"/>
    <property type="match status" value="1"/>
</dbReference>
<evidence type="ECO:0000256" key="7">
    <source>
        <dbReference type="ARBA" id="ARBA00023289"/>
    </source>
</evidence>
<accession>A0A8C9FHL3</accession>
<keyword evidence="2" id="KW-0597">Phosphoprotein</keyword>